<evidence type="ECO:0000313" key="3">
    <source>
        <dbReference type="Proteomes" id="UP001208186"/>
    </source>
</evidence>
<dbReference type="Proteomes" id="UP001208186">
    <property type="component" value="Unassembled WGS sequence"/>
</dbReference>
<evidence type="ECO:0000313" key="1">
    <source>
        <dbReference type="EMBL" id="MCU4719317.1"/>
    </source>
</evidence>
<reference evidence="2" key="1">
    <citation type="submission" date="2023-02" db="EMBL/GenBank/DDBJ databases">
        <title>Enrichment on poylsaccharides allowed isolation of novel metabolic and taxonomic groups of Haloarchaea.</title>
        <authorList>
            <person name="Sorokin D.Y."/>
            <person name="Elcheninov A.G."/>
            <person name="Khizhniak T.V."/>
            <person name="Kolganova T.V."/>
            <person name="Kublanov I.V."/>
        </authorList>
    </citation>
    <scope>NUCLEOTIDE SEQUENCE</scope>
    <source>
        <strain evidence="1 3">HArc-curdl5-1</strain>
        <strain evidence="2">HArc-curdl7</strain>
    </source>
</reference>
<accession>A0AAE3LKC4</accession>
<dbReference type="RefSeq" id="WP_315910064.1">
    <property type="nucleotide sequence ID" value="NZ_JAOPKC010000025.1"/>
</dbReference>
<dbReference type="EMBL" id="JAOPKC010000025">
    <property type="protein sequence ID" value="MCU4719317.1"/>
    <property type="molecule type" value="Genomic_DNA"/>
</dbReference>
<protein>
    <submittedName>
        <fullName evidence="2">Uncharacterized protein</fullName>
    </submittedName>
</protein>
<dbReference type="AlphaFoldDB" id="A0AAE3LKC4"/>
<sequence>MSAELPDDDLSRILTAVETIETSIGILSDKRTLDCEEYKRDRETLASLVDRRQK</sequence>
<dbReference type="Proteomes" id="UP001209746">
    <property type="component" value="Unassembled WGS sequence"/>
</dbReference>
<evidence type="ECO:0000313" key="2">
    <source>
        <dbReference type="EMBL" id="MCU4728238.1"/>
    </source>
</evidence>
<organism evidence="2 4">
    <name type="scientific">Halapricum hydrolyticum</name>
    <dbReference type="NCBI Taxonomy" id="2979991"/>
    <lineage>
        <taxon>Archaea</taxon>
        <taxon>Methanobacteriati</taxon>
        <taxon>Methanobacteriota</taxon>
        <taxon>Stenosarchaea group</taxon>
        <taxon>Halobacteria</taxon>
        <taxon>Halobacteriales</taxon>
        <taxon>Haloarculaceae</taxon>
        <taxon>Halapricum</taxon>
    </lineage>
</organism>
<comment type="caution">
    <text evidence="2">The sequence shown here is derived from an EMBL/GenBank/DDBJ whole genome shotgun (WGS) entry which is preliminary data.</text>
</comment>
<evidence type="ECO:0000313" key="4">
    <source>
        <dbReference type="Proteomes" id="UP001209746"/>
    </source>
</evidence>
<keyword evidence="3" id="KW-1185">Reference proteome</keyword>
<proteinExistence type="predicted"/>
<name>A0AAE3LKC4_9EURY</name>
<dbReference type="EMBL" id="JAOPKD010000022">
    <property type="protein sequence ID" value="MCU4728238.1"/>
    <property type="molecule type" value="Genomic_DNA"/>
</dbReference>
<gene>
    <name evidence="2" type="ORF">OB914_14885</name>
    <name evidence="1" type="ORF">OB916_14795</name>
</gene>